<dbReference type="PANTHER" id="PTHR31995:SF8">
    <property type="entry name" value="TRANSCRIPTION FACTOR IIS FAMILY PROTEIN"/>
    <property type="match status" value="1"/>
</dbReference>
<name>A0ABD1BTE7_CARAN</name>
<protein>
    <recommendedName>
        <fullName evidence="2">Transcription elongation factor TFIIS/CRSP70 N-terminal sub-type domain-containing protein</fullName>
    </recommendedName>
</protein>
<sequence length="186" mass="21684">MMRVRIANERYDLSDYAAAVIKATYYTREPGGVERCIEALNHLKSLSFSVNDTQLFYESISKLETLRRHRNPKIRKEAHALFYSWMKTLYAQGRDNSSKACLTQFHEENDDERSQTLEAVVIKKNDPRSLSRETEKVKKKAKNNSLALKQKEDHKSETCEEKETKNDLKPLNLKRRRIASEDATSK</sequence>
<feature type="region of interest" description="Disordered" evidence="1">
    <location>
        <begin position="125"/>
        <end position="186"/>
    </location>
</feature>
<dbReference type="SMART" id="SM00509">
    <property type="entry name" value="TFS2N"/>
    <property type="match status" value="1"/>
</dbReference>
<feature type="domain" description="Transcription elongation factor TFIIS/CRSP70 N-terminal sub-type" evidence="2">
    <location>
        <begin position="16"/>
        <end position="91"/>
    </location>
</feature>
<comment type="caution">
    <text evidence="3">The sequence shown here is derived from an EMBL/GenBank/DDBJ whole genome shotgun (WGS) entry which is preliminary data.</text>
</comment>
<evidence type="ECO:0000313" key="3">
    <source>
        <dbReference type="EMBL" id="KAL1220462.1"/>
    </source>
</evidence>
<reference evidence="3 4" key="1">
    <citation type="submission" date="2024-04" db="EMBL/GenBank/DDBJ databases">
        <title>Genome assembly C_amara_ONT_v2.</title>
        <authorList>
            <person name="Yant L."/>
            <person name="Moore C."/>
            <person name="Slenker M."/>
        </authorList>
    </citation>
    <scope>NUCLEOTIDE SEQUENCE [LARGE SCALE GENOMIC DNA]</scope>
    <source>
        <tissue evidence="3">Leaf</tissue>
    </source>
</reference>
<dbReference type="EMBL" id="JBANAX010000153">
    <property type="protein sequence ID" value="KAL1220462.1"/>
    <property type="molecule type" value="Genomic_DNA"/>
</dbReference>
<feature type="compositionally biased region" description="Basic and acidic residues" evidence="1">
    <location>
        <begin position="149"/>
        <end position="168"/>
    </location>
</feature>
<dbReference type="InterPro" id="IPR003617">
    <property type="entry name" value="TFIIS/CRSP70_N_sub"/>
</dbReference>
<dbReference type="AlphaFoldDB" id="A0ABD1BTE7"/>
<proteinExistence type="predicted"/>
<gene>
    <name evidence="3" type="ORF">V5N11_013211</name>
</gene>
<dbReference type="Proteomes" id="UP001558713">
    <property type="component" value="Unassembled WGS sequence"/>
</dbReference>
<evidence type="ECO:0000313" key="4">
    <source>
        <dbReference type="Proteomes" id="UP001558713"/>
    </source>
</evidence>
<evidence type="ECO:0000256" key="1">
    <source>
        <dbReference type="SAM" id="MobiDB-lite"/>
    </source>
</evidence>
<feature type="compositionally biased region" description="Basic and acidic residues" evidence="1">
    <location>
        <begin position="125"/>
        <end position="136"/>
    </location>
</feature>
<dbReference type="CDD" id="cd00183">
    <property type="entry name" value="TFIIS_I"/>
    <property type="match status" value="1"/>
</dbReference>
<organism evidence="3 4">
    <name type="scientific">Cardamine amara subsp. amara</name>
    <dbReference type="NCBI Taxonomy" id="228776"/>
    <lineage>
        <taxon>Eukaryota</taxon>
        <taxon>Viridiplantae</taxon>
        <taxon>Streptophyta</taxon>
        <taxon>Embryophyta</taxon>
        <taxon>Tracheophyta</taxon>
        <taxon>Spermatophyta</taxon>
        <taxon>Magnoliopsida</taxon>
        <taxon>eudicotyledons</taxon>
        <taxon>Gunneridae</taxon>
        <taxon>Pentapetalae</taxon>
        <taxon>rosids</taxon>
        <taxon>malvids</taxon>
        <taxon>Brassicales</taxon>
        <taxon>Brassicaceae</taxon>
        <taxon>Cardamineae</taxon>
        <taxon>Cardamine</taxon>
    </lineage>
</organism>
<evidence type="ECO:0000259" key="2">
    <source>
        <dbReference type="SMART" id="SM00509"/>
    </source>
</evidence>
<accession>A0ABD1BTE7</accession>
<dbReference type="PANTHER" id="PTHR31995">
    <property type="entry name" value="TRANSCRIPTION FACTOR IIS FAMILY PROTEIN-RELATED"/>
    <property type="match status" value="1"/>
</dbReference>
<keyword evidence="4" id="KW-1185">Reference proteome</keyword>